<keyword evidence="5" id="KW-1185">Reference proteome</keyword>
<dbReference type="PANTHER" id="PTHR11102">
    <property type="entry name" value="SEL-1-LIKE PROTEIN"/>
    <property type="match status" value="1"/>
</dbReference>
<feature type="compositionally biased region" description="Polar residues" evidence="2">
    <location>
        <begin position="1289"/>
        <end position="1303"/>
    </location>
</feature>
<evidence type="ECO:0000313" key="5">
    <source>
        <dbReference type="Proteomes" id="UP001470230"/>
    </source>
</evidence>
<dbReference type="Pfam" id="PF00069">
    <property type="entry name" value="Pkinase"/>
    <property type="match status" value="1"/>
</dbReference>
<dbReference type="Pfam" id="PF08238">
    <property type="entry name" value="Sel1"/>
    <property type="match status" value="20"/>
</dbReference>
<feature type="region of interest" description="Disordered" evidence="2">
    <location>
        <begin position="1289"/>
        <end position="1308"/>
    </location>
</feature>
<dbReference type="Gene3D" id="1.10.510.10">
    <property type="entry name" value="Transferase(Phosphotransferase) domain 1"/>
    <property type="match status" value="1"/>
</dbReference>
<dbReference type="InterPro" id="IPR006597">
    <property type="entry name" value="Sel1-like"/>
</dbReference>
<evidence type="ECO:0000313" key="4">
    <source>
        <dbReference type="EMBL" id="KAK8875603.1"/>
    </source>
</evidence>
<dbReference type="Proteomes" id="UP001470230">
    <property type="component" value="Unassembled WGS sequence"/>
</dbReference>
<protein>
    <recommendedName>
        <fullName evidence="3">Protein kinase domain-containing protein</fullName>
    </recommendedName>
</protein>
<dbReference type="PROSITE" id="PS50011">
    <property type="entry name" value="PROTEIN_KINASE_DOM"/>
    <property type="match status" value="1"/>
</dbReference>
<accession>A0ABR2JE37</accession>
<name>A0ABR2JE37_9EUKA</name>
<dbReference type="SMART" id="SM00220">
    <property type="entry name" value="S_TKc"/>
    <property type="match status" value="1"/>
</dbReference>
<comment type="similarity">
    <text evidence="1">Belongs to the sel-1 family.</text>
</comment>
<dbReference type="EMBL" id="JAPFFF010000012">
    <property type="protein sequence ID" value="KAK8875603.1"/>
    <property type="molecule type" value="Genomic_DNA"/>
</dbReference>
<organism evidence="4 5">
    <name type="scientific">Tritrichomonas musculus</name>
    <dbReference type="NCBI Taxonomy" id="1915356"/>
    <lineage>
        <taxon>Eukaryota</taxon>
        <taxon>Metamonada</taxon>
        <taxon>Parabasalia</taxon>
        <taxon>Tritrichomonadida</taxon>
        <taxon>Tritrichomonadidae</taxon>
        <taxon>Tritrichomonas</taxon>
    </lineage>
</organism>
<dbReference type="InterPro" id="IPR000719">
    <property type="entry name" value="Prot_kinase_dom"/>
</dbReference>
<evidence type="ECO:0000259" key="3">
    <source>
        <dbReference type="PROSITE" id="PS50011"/>
    </source>
</evidence>
<dbReference type="SMART" id="SM00671">
    <property type="entry name" value="SEL1"/>
    <property type="match status" value="19"/>
</dbReference>
<proteinExistence type="inferred from homology"/>
<gene>
    <name evidence="4" type="ORF">M9Y10_005772</name>
</gene>
<evidence type="ECO:0000256" key="2">
    <source>
        <dbReference type="SAM" id="MobiDB-lite"/>
    </source>
</evidence>
<dbReference type="SUPFAM" id="SSF81901">
    <property type="entry name" value="HCP-like"/>
    <property type="match status" value="5"/>
</dbReference>
<dbReference type="CDD" id="cd00180">
    <property type="entry name" value="PKc"/>
    <property type="match status" value="1"/>
</dbReference>
<dbReference type="InterPro" id="IPR011990">
    <property type="entry name" value="TPR-like_helical_dom_sf"/>
</dbReference>
<sequence length="1333" mass="151100">MSGIDQLITPIHGNLDERFEPVKFIGKGSYGFVELCKDRQNEDRLICRKVARIVETTESEILTLYRSKHTNIIRFYGYYRTRVDQSMIDRSNIDGEPMGLPVGTEVYCLMIEFGECGDLEKYIRERKSIEEIILVKLIYQVVQALQYLNLNNNIHRDIKPENILLDKYGNAKLADFGTVFQMEKNDSYKQHTNVQGTTIYIAPEMYFPHKYESKYDYLVDIFSLGVVIYRACNSEIGEANLQNLSRTKKPKSIPNQYSQEFNSLLMEMLSLDVAKRASTFTILEVLYQIILPKELNKDQQDIYDKSLKLLNGIDGIYDTNEARDSFEHLCLETKLECPDPVYQLAQCFFYGYGTDKNIIQAIRLLRIASRKHHVKSMILLAFCYQYGIGVEKDLFSAIQLLSIVQNHDQEASFLLGHEYYNSSILEMEAKTIGKQSKVAVKRDYELAFHYFLQAKNFPPAQNYLGLCYLNGYGTKKDLFEAYKYFKLSADGGYLDGMFNLAIFYLTQKSDDSFYTEKAIALLTDAADQYHMGAALKLSEIYNNDTIIAQDQKKALYYSKMYSKGSEAYDSSYSYALIKLKGSTNVEKNENEAITRLTTCSENHPGATYQLATYYKNSLKNKEIIHALDDDEEEKEAELKREELRKSTEKKAAELFEKASNNGIIDSMGDFAICLLRGKGCEANAEQALKLLNESSELGSAHSTYLLAKCYLNGEGVTEDKVKAVQLLRTAHSGGCISATYLLAHCLHQFEGVGPEGYSGETLEQSRELFDIAVKKGHATAAYELGMIYNQNGEIFAYKQKAATLFEIAANQNYPQAITELGILYETGSGVQKDGQKAFKLYRKANKLGDLQSIYHLGMCYLKEIGTEKDVEKGRDLLEQAVSININSAKTQLGILYKDGIGGPKDESKAVELFKQAADNNDVEAKYQLGKCLFDGIGIAADRSKAIRFFADARKEDHTEASYLLAKIYMYGINARKNIEEAVNIFKHLVNRKKHVPSMYELGKHYVENSNTEKLSKGISLLERAEQNEYPDSFNLLGNCYLKGIGVVLDVKKAISYFYKAIDAGNLHAKVSLGQCYIEGNGLCLNQEKGFRILNEAPQDDPAAKFRIGVCYYKGVGVEQDVEKGIELLKEAVLGDDIDAMCYYGKLLMKGIDVEMNKPEAIKYFRKAAARGQAEAKFQLGRVYEEGIEDVPKDIGQALDLYKESSNAGFPKAYYRLGKHYFNDLNKKKEGIDLFEKAADFYDVDALKELARIYSEGDGAPVNQDKADNYLEIAQDPQLYKSKKDMLQSNFEPINKPHNTQPKKPTSKNKFRGYFDFFPNMFGKSKNKKQKGNK</sequence>
<feature type="domain" description="Protein kinase" evidence="3">
    <location>
        <begin position="19"/>
        <end position="290"/>
    </location>
</feature>
<dbReference type="InterPro" id="IPR011009">
    <property type="entry name" value="Kinase-like_dom_sf"/>
</dbReference>
<comment type="caution">
    <text evidence="4">The sequence shown here is derived from an EMBL/GenBank/DDBJ whole genome shotgun (WGS) entry which is preliminary data.</text>
</comment>
<dbReference type="InterPro" id="IPR050767">
    <property type="entry name" value="Sel1_AlgK"/>
</dbReference>
<dbReference type="Gene3D" id="1.25.40.10">
    <property type="entry name" value="Tetratricopeptide repeat domain"/>
    <property type="match status" value="7"/>
</dbReference>
<dbReference type="SUPFAM" id="SSF56112">
    <property type="entry name" value="Protein kinase-like (PK-like)"/>
    <property type="match status" value="1"/>
</dbReference>
<reference evidence="4 5" key="1">
    <citation type="submission" date="2024-04" db="EMBL/GenBank/DDBJ databases">
        <title>Tritrichomonas musculus Genome.</title>
        <authorList>
            <person name="Alves-Ferreira E."/>
            <person name="Grigg M."/>
            <person name="Lorenzi H."/>
            <person name="Galac M."/>
        </authorList>
    </citation>
    <scope>NUCLEOTIDE SEQUENCE [LARGE SCALE GENOMIC DNA]</scope>
    <source>
        <strain evidence="4 5">EAF2021</strain>
    </source>
</reference>
<evidence type="ECO:0000256" key="1">
    <source>
        <dbReference type="ARBA" id="ARBA00038101"/>
    </source>
</evidence>
<dbReference type="PANTHER" id="PTHR11102:SF160">
    <property type="entry name" value="ERAD-ASSOCIATED E3 UBIQUITIN-PROTEIN LIGASE COMPONENT HRD3"/>
    <property type="match status" value="1"/>
</dbReference>